<reference evidence="1" key="2">
    <citation type="submission" date="2018-05" db="EMBL/GenBank/DDBJ databases">
        <title>OmerRS3 (Oryza meridionalis Reference Sequence Version 3).</title>
        <authorList>
            <person name="Zhang J."/>
            <person name="Kudrna D."/>
            <person name="Lee S."/>
            <person name="Talag J."/>
            <person name="Welchert J."/>
            <person name="Wing R.A."/>
        </authorList>
    </citation>
    <scope>NUCLEOTIDE SEQUENCE [LARGE SCALE GENOMIC DNA]</scope>
    <source>
        <strain evidence="1">cv. OR44</strain>
    </source>
</reference>
<sequence length="369" mass="42262">MVVGEGRKLLSVPDRTTDVMAYWKTVHPNSPIPSAILDLLTPPSGNQKKNLLFLTSGSGAKGADEKSSILKLNPKLDNQAKKKFSPYDYDNPADGYDHVYYDGDRDKHMLFDYEAVKIKMENLDMNWYGGANEINKKPKLDLANKKLSHHNNGNPSHGHDHILLDKMKLLRYIYGNPADGHARVHCDGHSDNHMVFNTESMKLKKEFSDLYQFSGVKGIDQKPELNLAKKKFSHYVYGNPADGHHVHYDGRSDKYMVLNYEAKKLKKKNSDLYQRSEANGIDKKSKLNLAKKKSSRYIYGNLADGHHHVRLVTKKFSHYIYVNPAVGRHVHYDGHNDKYMVLNYESVKLKKKTFNLYQHSETNGIDKKT</sequence>
<dbReference type="AlphaFoldDB" id="A0A0E0E161"/>
<evidence type="ECO:0000313" key="2">
    <source>
        <dbReference type="Proteomes" id="UP000008021"/>
    </source>
</evidence>
<dbReference type="Gramene" id="OMERI06G14140.1">
    <property type="protein sequence ID" value="OMERI06G14140.1"/>
    <property type="gene ID" value="OMERI06G14140"/>
</dbReference>
<keyword evidence="2" id="KW-1185">Reference proteome</keyword>
<reference evidence="1" key="1">
    <citation type="submission" date="2015-04" db="UniProtKB">
        <authorList>
            <consortium name="EnsemblPlants"/>
        </authorList>
    </citation>
    <scope>IDENTIFICATION</scope>
</reference>
<dbReference type="Proteomes" id="UP000008021">
    <property type="component" value="Chromosome 6"/>
</dbReference>
<proteinExistence type="predicted"/>
<organism evidence="1">
    <name type="scientific">Oryza meridionalis</name>
    <dbReference type="NCBI Taxonomy" id="40149"/>
    <lineage>
        <taxon>Eukaryota</taxon>
        <taxon>Viridiplantae</taxon>
        <taxon>Streptophyta</taxon>
        <taxon>Embryophyta</taxon>
        <taxon>Tracheophyta</taxon>
        <taxon>Spermatophyta</taxon>
        <taxon>Magnoliopsida</taxon>
        <taxon>Liliopsida</taxon>
        <taxon>Poales</taxon>
        <taxon>Poaceae</taxon>
        <taxon>BOP clade</taxon>
        <taxon>Oryzoideae</taxon>
        <taxon>Oryzeae</taxon>
        <taxon>Oryzinae</taxon>
        <taxon>Oryza</taxon>
    </lineage>
</organism>
<accession>A0A0E0E161</accession>
<evidence type="ECO:0000313" key="1">
    <source>
        <dbReference type="EnsemblPlants" id="OMERI06G14140.1"/>
    </source>
</evidence>
<protein>
    <submittedName>
        <fullName evidence="1">Uncharacterized protein</fullName>
    </submittedName>
</protein>
<name>A0A0E0E161_9ORYZ</name>
<dbReference type="HOGENOM" id="CLU_051753_0_0_1"/>
<dbReference type="EnsemblPlants" id="OMERI06G14140.1">
    <property type="protein sequence ID" value="OMERI06G14140.1"/>
    <property type="gene ID" value="OMERI06G14140"/>
</dbReference>